<protein>
    <submittedName>
        <fullName evidence="2">NAD(P)H-dependent oxidoreductase</fullName>
    </submittedName>
</protein>
<dbReference type="Proteomes" id="UP000710385">
    <property type="component" value="Unassembled WGS sequence"/>
</dbReference>
<name>A0A928TTN4_UNCKA</name>
<evidence type="ECO:0000259" key="1">
    <source>
        <dbReference type="Pfam" id="PF03358"/>
    </source>
</evidence>
<dbReference type="SUPFAM" id="SSF52218">
    <property type="entry name" value="Flavoproteins"/>
    <property type="match status" value="1"/>
</dbReference>
<proteinExistence type="predicted"/>
<accession>A0A928TTN4</accession>
<dbReference type="GO" id="GO:0016491">
    <property type="term" value="F:oxidoreductase activity"/>
    <property type="evidence" value="ECO:0007669"/>
    <property type="project" value="InterPro"/>
</dbReference>
<dbReference type="InterPro" id="IPR029039">
    <property type="entry name" value="Flavoprotein-like_sf"/>
</dbReference>
<reference evidence="2" key="1">
    <citation type="submission" date="2020-05" db="EMBL/GenBank/DDBJ databases">
        <title>High-Quality Genomes of Partial-Nitritation/Anammox System by Hierarchical Clustering Based Hybrid Assembly.</title>
        <authorList>
            <person name="Liu L."/>
            <person name="Wang Y."/>
            <person name="Che Y."/>
            <person name="Chen Y."/>
            <person name="Xia Y."/>
            <person name="Luo R."/>
            <person name="Cheng S.H."/>
            <person name="Zheng C."/>
            <person name="Zhang T."/>
        </authorList>
    </citation>
    <scope>NUCLEOTIDE SEQUENCE</scope>
    <source>
        <strain evidence="2">H1_PAT1</strain>
    </source>
</reference>
<dbReference type="PANTHER" id="PTHR30543">
    <property type="entry name" value="CHROMATE REDUCTASE"/>
    <property type="match status" value="1"/>
</dbReference>
<comment type="caution">
    <text evidence="2">The sequence shown here is derived from an EMBL/GenBank/DDBJ whole genome shotgun (WGS) entry which is preliminary data.</text>
</comment>
<dbReference type="PANTHER" id="PTHR30543:SF21">
    <property type="entry name" value="NAD(P)H-DEPENDENT FMN REDUCTASE LOT6"/>
    <property type="match status" value="1"/>
</dbReference>
<dbReference type="AlphaFoldDB" id="A0A928TTN4"/>
<organism evidence="2 3">
    <name type="scientific">candidate division WWE3 bacterium</name>
    <dbReference type="NCBI Taxonomy" id="2053526"/>
    <lineage>
        <taxon>Bacteria</taxon>
        <taxon>Katanobacteria</taxon>
    </lineage>
</organism>
<feature type="domain" description="NADPH-dependent FMN reductase-like" evidence="1">
    <location>
        <begin position="6"/>
        <end position="138"/>
    </location>
</feature>
<gene>
    <name evidence="2" type="ORF">HS096_01795</name>
</gene>
<evidence type="ECO:0000313" key="2">
    <source>
        <dbReference type="EMBL" id="MBE7525106.1"/>
    </source>
</evidence>
<dbReference type="Pfam" id="PF03358">
    <property type="entry name" value="FMN_red"/>
    <property type="match status" value="1"/>
</dbReference>
<evidence type="ECO:0000313" key="3">
    <source>
        <dbReference type="Proteomes" id="UP000710385"/>
    </source>
</evidence>
<dbReference type="InterPro" id="IPR050712">
    <property type="entry name" value="NAD(P)H-dep_reductase"/>
</dbReference>
<dbReference type="Gene3D" id="3.40.50.360">
    <property type="match status" value="1"/>
</dbReference>
<dbReference type="EMBL" id="JABTTY010000001">
    <property type="protein sequence ID" value="MBE7525106.1"/>
    <property type="molecule type" value="Genomic_DNA"/>
</dbReference>
<sequence length="183" mass="20752">MERLNIPVLLGTAREGRASEGPAKYIHRLLLEKDVESALIDPRDYHEKKTFEKERVQPWADIMKRADGLVIVTPEYNHGYPGPLKEMLDALYEEFARKPVAVCGVSAGMLGGARVVEQVKLVAIELHMCPIRESVYFSDVRNLFNEKGDITDPGFDARCAQMFEELFWFARALKAGREGVVRE</sequence>
<dbReference type="GO" id="GO:0005829">
    <property type="term" value="C:cytosol"/>
    <property type="evidence" value="ECO:0007669"/>
    <property type="project" value="TreeGrafter"/>
</dbReference>
<dbReference type="InterPro" id="IPR005025">
    <property type="entry name" value="FMN_Rdtase-like_dom"/>
</dbReference>
<dbReference type="GO" id="GO:0010181">
    <property type="term" value="F:FMN binding"/>
    <property type="evidence" value="ECO:0007669"/>
    <property type="project" value="TreeGrafter"/>
</dbReference>